<dbReference type="Gene3D" id="3.90.1010.10">
    <property type="match status" value="1"/>
</dbReference>
<dbReference type="Pfam" id="PF02657">
    <property type="entry name" value="SufE"/>
    <property type="match status" value="1"/>
</dbReference>
<gene>
    <name evidence="15" type="ORF">BcabD6B2_00910</name>
</gene>
<organism evidence="15 16">
    <name type="scientific">Babesia caballi</name>
    <dbReference type="NCBI Taxonomy" id="5871"/>
    <lineage>
        <taxon>Eukaryota</taxon>
        <taxon>Sar</taxon>
        <taxon>Alveolata</taxon>
        <taxon>Apicomplexa</taxon>
        <taxon>Aconoidasida</taxon>
        <taxon>Piroplasmida</taxon>
        <taxon>Babesiidae</taxon>
        <taxon>Babesia</taxon>
    </lineage>
</organism>
<comment type="function">
    <text evidence="1">Catalyzes the 2-thiolation of uridine at the wobble position (U34) of mitochondrial tRNA(Lys), tRNA(Glu) and tRNA(Gln). Required for the formation of 5-taurinomethyl-2-thiouridine (tm5s2U) of mitochondrial tRNA(Lys), tRNA(Glu), and tRNA(Gln) at the wobble position. ATP is required to activate the C2 atom of the wobble base.</text>
</comment>
<evidence type="ECO:0000256" key="7">
    <source>
        <dbReference type="ARBA" id="ARBA00022741"/>
    </source>
</evidence>
<dbReference type="EMBL" id="BPLF01000001">
    <property type="protein sequence ID" value="GIX60656.1"/>
    <property type="molecule type" value="Genomic_DNA"/>
</dbReference>
<name>A0AAV4LNM0_BABCB</name>
<feature type="compositionally biased region" description="Polar residues" evidence="12">
    <location>
        <begin position="8"/>
        <end position="24"/>
    </location>
</feature>
<evidence type="ECO:0000256" key="5">
    <source>
        <dbReference type="ARBA" id="ARBA00022679"/>
    </source>
</evidence>
<dbReference type="InterPro" id="IPR046884">
    <property type="entry name" value="MnmA-like_central"/>
</dbReference>
<keyword evidence="6" id="KW-0819">tRNA processing</keyword>
<dbReference type="GeneID" id="94192139"/>
<dbReference type="InterPro" id="IPR004506">
    <property type="entry name" value="MnmA-like"/>
</dbReference>
<dbReference type="GO" id="GO:0000049">
    <property type="term" value="F:tRNA binding"/>
    <property type="evidence" value="ECO:0007669"/>
    <property type="project" value="UniProtKB-KW"/>
</dbReference>
<evidence type="ECO:0000256" key="10">
    <source>
        <dbReference type="ARBA" id="ARBA00023157"/>
    </source>
</evidence>
<evidence type="ECO:0000259" key="13">
    <source>
        <dbReference type="Pfam" id="PF02657"/>
    </source>
</evidence>
<keyword evidence="4" id="KW-0820">tRNA-binding</keyword>
<dbReference type="Gene3D" id="3.40.50.620">
    <property type="entry name" value="HUPs"/>
    <property type="match status" value="1"/>
</dbReference>
<dbReference type="SUPFAM" id="SSF52402">
    <property type="entry name" value="Adenine nucleotide alpha hydrolases-like"/>
    <property type="match status" value="1"/>
</dbReference>
<evidence type="ECO:0000256" key="6">
    <source>
        <dbReference type="ARBA" id="ARBA00022694"/>
    </source>
</evidence>
<dbReference type="NCBIfam" id="TIGR00420">
    <property type="entry name" value="trmU"/>
    <property type="match status" value="1"/>
</dbReference>
<dbReference type="EC" id="2.8.1.14" evidence="3"/>
<dbReference type="AlphaFoldDB" id="A0AAV4LNM0"/>
<dbReference type="GO" id="GO:0005524">
    <property type="term" value="F:ATP binding"/>
    <property type="evidence" value="ECO:0007669"/>
    <property type="project" value="UniProtKB-KW"/>
</dbReference>
<evidence type="ECO:0000256" key="2">
    <source>
        <dbReference type="ARBA" id="ARBA00006191"/>
    </source>
</evidence>
<dbReference type="PANTHER" id="PTHR43052:SF1">
    <property type="entry name" value="TRNA-5-TAURINOMETHYLURIDINE 2-SULFURTRANSFERASE"/>
    <property type="match status" value="1"/>
</dbReference>
<keyword evidence="8" id="KW-0067">ATP-binding</keyword>
<dbReference type="InterPro" id="IPR003808">
    <property type="entry name" value="Fe-S_metab-assoc_dom"/>
</dbReference>
<dbReference type="InterPro" id="IPR023382">
    <property type="entry name" value="MnmA-like_central_sf"/>
</dbReference>
<feature type="domain" description="Fe-S metabolism associated" evidence="13">
    <location>
        <begin position="122"/>
        <end position="209"/>
    </location>
</feature>
<proteinExistence type="inferred from homology"/>
<dbReference type="InterPro" id="IPR014729">
    <property type="entry name" value="Rossmann-like_a/b/a_fold"/>
</dbReference>
<dbReference type="InterPro" id="IPR051305">
    <property type="entry name" value="tRNA_2-thiouridylase_MnmA"/>
</dbReference>
<dbReference type="GO" id="GO:0008033">
    <property type="term" value="P:tRNA processing"/>
    <property type="evidence" value="ECO:0007669"/>
    <property type="project" value="UniProtKB-KW"/>
</dbReference>
<evidence type="ECO:0000256" key="4">
    <source>
        <dbReference type="ARBA" id="ARBA00022555"/>
    </source>
</evidence>
<dbReference type="GO" id="GO:0061708">
    <property type="term" value="F:tRNA-5-taurinomethyluridine 2-sulfurtransferase"/>
    <property type="evidence" value="ECO:0007669"/>
    <property type="project" value="UniProtKB-EC"/>
</dbReference>
<evidence type="ECO:0000256" key="3">
    <source>
        <dbReference type="ARBA" id="ARBA00011953"/>
    </source>
</evidence>
<dbReference type="Pfam" id="PF20259">
    <property type="entry name" value="tRNA_Me_trans_M"/>
    <property type="match status" value="1"/>
</dbReference>
<evidence type="ECO:0000313" key="16">
    <source>
        <dbReference type="Proteomes" id="UP001497744"/>
    </source>
</evidence>
<dbReference type="Pfam" id="PF03054">
    <property type="entry name" value="tRNA_Me_trans"/>
    <property type="match status" value="1"/>
</dbReference>
<dbReference type="RefSeq" id="XP_067712727.1">
    <property type="nucleotide sequence ID" value="XM_067856626.1"/>
</dbReference>
<dbReference type="Proteomes" id="UP001497744">
    <property type="component" value="Unassembled WGS sequence"/>
</dbReference>
<sequence length="581" mass="64252">MPNAVHQPINSNRTTSVAPQNLDNPSYGRLTAEDASPPTTSSTQELIRSLGAELASLQTHNDRVSKLVYMGAKLFKGAPEPAVLRAPPPTLQESRSFSLPAPTANDEASRNFFLFQTPCSIEYKLVSGCVASIFLAVHVDKHGVVHVDGTSDSLITKAALALILDAVELQPTNKVLHLDPSDVAHQDTLATLSFMKRDGVATILDHIKSEVRAHSVLTGIQKHHPNRKKNSSNKRVAVLVSGGVDSSVALWKLKSRGYRVEAFYLKVWGVEKADETGNCEWATDVDHAMRVCSSLGVPLHILPFQDLYHERVLGPFIEGTRMGETPNPDVCCNEFIKFGAFLDYATRWGFSHVASGHYAAAVDDLSHADVSATGCSTQVNQGPHRITRLRLCKDLSKDQTYFLSRLTQSQLQRVIFPLSRLLKTEVRYIARTLGFANHDRKDSVGLCFLGKVNVRSFLADRLGRHPGPIVDCETQERIGEHPGLYHFTVGQREGIARYLSSVRDTHRARHVVKKDVATNTLYTSTDYHSAPYVGAGSVRRYFEICDIAWNVPDFLRYTQTAGTRFPASLNVIQGKARQNCD</sequence>
<accession>A0AAV4LNM0</accession>
<dbReference type="Gene3D" id="2.30.30.280">
    <property type="entry name" value="Adenine nucleotide alpha hydrolases-like domains"/>
    <property type="match status" value="1"/>
</dbReference>
<keyword evidence="5 15" id="KW-0808">Transferase</keyword>
<feature type="domain" description="tRNA-specific 2-thiouridylase MnmA-like central" evidence="14">
    <location>
        <begin position="456"/>
        <end position="523"/>
    </location>
</feature>
<dbReference type="SUPFAM" id="SSF82649">
    <property type="entry name" value="SufE/NifU"/>
    <property type="match status" value="1"/>
</dbReference>
<keyword evidence="7" id="KW-0547">Nucleotide-binding</keyword>
<keyword evidence="16" id="KW-1185">Reference proteome</keyword>
<dbReference type="PANTHER" id="PTHR43052">
    <property type="match status" value="1"/>
</dbReference>
<dbReference type="CDD" id="cd01998">
    <property type="entry name" value="MnmA_TRMU-like"/>
    <property type="match status" value="1"/>
</dbReference>
<evidence type="ECO:0000256" key="12">
    <source>
        <dbReference type="SAM" id="MobiDB-lite"/>
    </source>
</evidence>
<evidence type="ECO:0000256" key="1">
    <source>
        <dbReference type="ARBA" id="ARBA00003986"/>
    </source>
</evidence>
<evidence type="ECO:0000313" key="15">
    <source>
        <dbReference type="EMBL" id="GIX60656.1"/>
    </source>
</evidence>
<evidence type="ECO:0000256" key="11">
    <source>
        <dbReference type="ARBA" id="ARBA00049564"/>
    </source>
</evidence>
<evidence type="ECO:0000256" key="8">
    <source>
        <dbReference type="ARBA" id="ARBA00022840"/>
    </source>
</evidence>
<evidence type="ECO:0000259" key="14">
    <source>
        <dbReference type="Pfam" id="PF20259"/>
    </source>
</evidence>
<comment type="caution">
    <text evidence="15">The sequence shown here is derived from an EMBL/GenBank/DDBJ whole genome shotgun (WGS) entry which is preliminary data.</text>
</comment>
<comment type="similarity">
    <text evidence="2">Belongs to the MnmA/TRMU family.</text>
</comment>
<comment type="catalytic activity">
    <reaction evidence="11">
        <text>5-taurinomethyluridine(34) in tRNA + S-sulfanyl-L-cysteinyl-[protein] + AH2 + ATP = 5-taurinomethyl-2-thiouridine(34) in tRNA + L-cysteinyl-[protein] + A + AMP + diphosphate + H(+)</text>
        <dbReference type="Rhea" id="RHEA:47040"/>
        <dbReference type="Rhea" id="RHEA-COMP:10131"/>
        <dbReference type="Rhea" id="RHEA-COMP:11726"/>
        <dbReference type="Rhea" id="RHEA-COMP:11732"/>
        <dbReference type="Rhea" id="RHEA-COMP:11733"/>
        <dbReference type="ChEBI" id="CHEBI:13193"/>
        <dbReference type="ChEBI" id="CHEBI:15378"/>
        <dbReference type="ChEBI" id="CHEBI:17499"/>
        <dbReference type="ChEBI" id="CHEBI:29950"/>
        <dbReference type="ChEBI" id="CHEBI:30616"/>
        <dbReference type="ChEBI" id="CHEBI:33019"/>
        <dbReference type="ChEBI" id="CHEBI:61963"/>
        <dbReference type="ChEBI" id="CHEBI:87171"/>
        <dbReference type="ChEBI" id="CHEBI:87172"/>
        <dbReference type="ChEBI" id="CHEBI:456215"/>
        <dbReference type="EC" id="2.8.1.14"/>
    </reaction>
</comment>
<keyword evidence="9" id="KW-0694">RNA-binding</keyword>
<protein>
    <recommendedName>
        <fullName evidence="3">tRNA-5-taurinomethyluridine 2-sulfurtransferase</fullName>
        <ecNumber evidence="3">2.8.1.14</ecNumber>
    </recommendedName>
</protein>
<evidence type="ECO:0000256" key="9">
    <source>
        <dbReference type="ARBA" id="ARBA00022884"/>
    </source>
</evidence>
<reference evidence="15 16" key="1">
    <citation type="submission" date="2021-06" db="EMBL/GenBank/DDBJ databases">
        <title>Genome sequence of Babesia caballi.</title>
        <authorList>
            <person name="Yamagishi J."/>
            <person name="Kidaka T."/>
            <person name="Ochi A."/>
        </authorList>
    </citation>
    <scope>NUCLEOTIDE SEQUENCE [LARGE SCALE GENOMIC DNA]</scope>
    <source>
        <strain evidence="15">USDA-D6B2</strain>
    </source>
</reference>
<keyword evidence="10" id="KW-1015">Disulfide bond</keyword>
<feature type="region of interest" description="Disordered" evidence="12">
    <location>
        <begin position="1"/>
        <end position="45"/>
    </location>
</feature>